<feature type="region of interest" description="Disordered" evidence="1">
    <location>
        <begin position="123"/>
        <end position="145"/>
    </location>
</feature>
<dbReference type="AlphaFoldDB" id="A0A1G7TEQ6"/>
<reference evidence="3" key="1">
    <citation type="submission" date="2016-10" db="EMBL/GenBank/DDBJ databases">
        <authorList>
            <person name="Varghese N."/>
            <person name="Submissions S."/>
        </authorList>
    </citation>
    <scope>NUCLEOTIDE SEQUENCE [LARGE SCALE GENOMIC DNA]</scope>
    <source>
        <strain evidence="3">DSM 44526</strain>
    </source>
</reference>
<name>A0A1G7TEQ6_9ACTN</name>
<sequence>MTISPRDLEDEVTLQVAANRIDFLSRRDAGVVEATAPDDADDFLADLRNTGTSLDRHEALELLALGEVVYRKAHDSRHLGMHAALREGAGWADIATALDGDAALAWDAHQQWIRDQFELHRRGGPGGLDSGAAHTARQLAGPRPA</sequence>
<evidence type="ECO:0000313" key="3">
    <source>
        <dbReference type="Proteomes" id="UP000198863"/>
    </source>
</evidence>
<evidence type="ECO:0000313" key="2">
    <source>
        <dbReference type="EMBL" id="SDG33837.1"/>
    </source>
</evidence>
<dbReference type="RefSeq" id="WP_091062764.1">
    <property type="nucleotide sequence ID" value="NZ_FNCF01000003.1"/>
</dbReference>
<dbReference type="Proteomes" id="UP000198863">
    <property type="component" value="Unassembled WGS sequence"/>
</dbReference>
<organism evidence="2 3">
    <name type="scientific">Klenkia brasiliensis</name>
    <dbReference type="NCBI Taxonomy" id="333142"/>
    <lineage>
        <taxon>Bacteria</taxon>
        <taxon>Bacillati</taxon>
        <taxon>Actinomycetota</taxon>
        <taxon>Actinomycetes</taxon>
        <taxon>Geodermatophilales</taxon>
        <taxon>Geodermatophilaceae</taxon>
        <taxon>Klenkia</taxon>
    </lineage>
</organism>
<protein>
    <submittedName>
        <fullName evidence="2">Uncharacterized protein</fullName>
    </submittedName>
</protein>
<dbReference type="EMBL" id="FNCF01000003">
    <property type="protein sequence ID" value="SDG33837.1"/>
    <property type="molecule type" value="Genomic_DNA"/>
</dbReference>
<evidence type="ECO:0000256" key="1">
    <source>
        <dbReference type="SAM" id="MobiDB-lite"/>
    </source>
</evidence>
<gene>
    <name evidence="2" type="ORF">SAMN05660324_2448</name>
</gene>
<proteinExistence type="predicted"/>
<keyword evidence="3" id="KW-1185">Reference proteome</keyword>
<accession>A0A1G7TEQ6</accession>
<dbReference type="OrthoDB" id="3480766at2"/>